<feature type="compositionally biased region" description="Low complexity" evidence="1">
    <location>
        <begin position="1823"/>
        <end position="1833"/>
    </location>
</feature>
<keyword evidence="2" id="KW-0472">Membrane</keyword>
<accession>A0AAD9GNY1</accession>
<reference evidence="3" key="1">
    <citation type="submission" date="2023-08" db="EMBL/GenBank/DDBJ databases">
        <title>Reference Genome Resource for the Citrus Pathogen Phytophthora citrophthora.</title>
        <authorList>
            <person name="Moller H."/>
            <person name="Coetzee B."/>
            <person name="Rose L.J."/>
            <person name="Van Niekerk J.M."/>
        </authorList>
    </citation>
    <scope>NUCLEOTIDE SEQUENCE</scope>
    <source>
        <strain evidence="3">STE-U-9442</strain>
    </source>
</reference>
<sequence>MALRQRSLYRGVSSWQRPKHTTYKDEPIRRNLFIIFFKPANAIRNICTNSSVVLVLLILLFASSTTGFDLSFWNDDSGSSSDTTPGTVSPVLQASRSSSFNEETTQTSSSDSSADVFSRNYTIATPATATSTVTSTYRNWVGPWSISSDAACYREAHIMSTCPADYDRNDATDTCWTQCPLDYPVQCGMECIRQNDDCTLEIFNKISVIAVTALDTASMGIFGKLEDMGKGIKKAVKCANSMMTVIRALVRYVRNIKTSDPQTSQAQLLAILYQTNNVVTDIPIAITNCLGKTVPASLLTSKYVLATSQYILSQILANGDVIISSWSHFKDFLKGANFTEAANGLNSTDISSLESGMKSNSTCGADLKSLLDRTWMTIDQYRQENPSISEAEVRLKISNSDLVLYDVATVTNNCIPLMIKQSTEATAYTSRETLRKMFGVIIDNLISKGTSNNGTTLKAEHYTYRAIQMGLNVLSTSGFDQLDISTLLVAYVQTICGPTQFMGEIDDGDDAETLGLNAVGKAFKGSSSSWTRVGDGAVIVKFSSRDTKDVKVNIYSGGGKIDEIPVSAGGTATWTANTTTLGGKTLYLDRWRSDFLGLPGTGGGSLVLWVPNTSKGGQLELNVKVNVILLTIACITGTEALDDGSTSSSAIPSPVPLDPSSIDTSTMLESYATPSTAVSTVRSTYRNWVGPWSLSSDTSCYREAYIMDACPSNFDRNEATNTCWTECPMEFPVECGMECIRQNSDCGLEVASKVSALAMAVIGTATFGVIGEMVKLGKKLTWAAKCTNQLLLVMRGIIRYVRNVKTEDPQTSQEKLLLMLYQTNNVVTDLPMAIYACMGKNIPSNLRLSQIVLATSQWMLLQALTYDDDIISSWKRFRAFVKGANFTEAAEEITGGEIESLETAMQQNSSCAGDLKSLTDRVWMTVNEYRREKPSISDDELRLKISESDLVLYDVATITNNCMQQLISESSVETAYKTREALRKTFGVIVNDLIKSGKSDNGTSLDEKAAAYKWIDTGLSTISASMIDPTDIATVLSEYIQTICGPTQFMGEIDDGKEDATLGLNTLQRAFKGSSSSWARVGDGAVIINFTSSDTKDVTVNIMSGGDKIGEVDVKAGGTARWKSNIKKLGGKTLYLDRWRPGLFGFPGTGGGSLVLWVPRASQGAFLLLALLVIGDTVCGLDFSFWNDDDDSTPSPATGSASATATLSPEALRSMMGSDYMDRVKSLISSGKWSDSGSDESDSSSGSDPFSSAAGSTDTDSDSDDSTSSSWDLAPPSMDEIATPSTAVSNVKSSYQNWVGPWSQSANSACYREAHIMKTCPSNYDRNELTNTCWTECPMDYPVECGMQCIQQNNDCARENAAKISAVAMSGLSMATMGVFGQLAKIGKKVTWAVRCANMLMTFTRAVIRFSRNQMINDPQTSQEKLLLLLYQTNYVVADLPATIYRCSGKTPPDSIILMRKILPTAQLVLLLVLSYDDEIIRSWEKFKAFMTKANFTEAASAITEGEISSLETAMKQNSTCGDDLVTLSNQVWMTVGEHRQKNPKISEAELRLKMTSSDLMLYDIPTVTNNCMTQMISESTLATAYKTRETLRQTYSVMINDLIKNGKSDNGTSMAAKHSAYVWIDNALTFASFGFDPTDLSTLFAEFLQTICGPTQFMGEIDDGEELATLGMNALKKAFKNSTLSWTKKGDGIVNVNFKSVDTKDVTVNIMSGGDKIDEVDVKAGGTAKWTSNITALGGKTLYLDRWRPGLFGLPGTGGGSLVLWVPISRQGGHLEVNAQLNMIRSRVALMAMAAFACTTSTQAIDWTFWNDDDDSTPSPAPGSASATATLSPEALKSMMGSDYMDRVKSLISSGKWSDSGSDESDSSSGSDKEARSSAAGSADTDSDSGSAALVLSGSSSLPKPSIDDFATPSTAVSNVKSTYRNWVGPWSQSADSACYREAHIMKTCPSNYDRNELTNTCWTECPMDYPVECGMQCIQQNNDCGRENAAKISSVAMSALSMATMGVFGQLAKIGKKVTWAVRCANMFMTFTRAVIRFSRNQMINDPQTSQEKLLLLLYQTNWVVADLPATILACSGKAVPSSINLARMLMPTAQFVLLLVLAYDDDIIRSWEKFKAFMIKANFTEAASAITEGEISSLETAMKQNSTCGDDLVTLSNQVWMTVGEHRQKNPKISEAELRLKMTSSDLMLYDIPTVTNNCMTQMISESTLATAYKTRETLRQTYSVMINDLIKNGKSDNGTSMAAKHSAYVWIDTALTFASFGFDPTDLSTLFAEFLQTICGPTQFMGEIDDGEELATLGMNALKKAFKNSTLSWTKKGDGIVNVNFKSVDTKDVTVNIMSGGDKIDEVDVKAGGTAKWTSNITALGGKTLYLDRWRPGLFGLPGTGGGSLVLWVPISRQGGHLEVNAQLNVS</sequence>
<keyword evidence="2" id="KW-1133">Transmembrane helix</keyword>
<feature type="compositionally biased region" description="Low complexity" evidence="1">
    <location>
        <begin position="1243"/>
        <end position="1258"/>
    </location>
</feature>
<feature type="transmembrane region" description="Helical" evidence="2">
    <location>
        <begin position="52"/>
        <end position="73"/>
    </location>
</feature>
<keyword evidence="2" id="KW-0812">Transmembrane</keyword>
<evidence type="ECO:0000313" key="4">
    <source>
        <dbReference type="Proteomes" id="UP001259832"/>
    </source>
</evidence>
<dbReference type="EMBL" id="JASMQC010000012">
    <property type="protein sequence ID" value="KAK1941356.1"/>
    <property type="molecule type" value="Genomic_DNA"/>
</dbReference>
<proteinExistence type="predicted"/>
<comment type="caution">
    <text evidence="3">The sequence shown here is derived from an EMBL/GenBank/DDBJ whole genome shotgun (WGS) entry which is preliminary data.</text>
</comment>
<feature type="region of interest" description="Disordered" evidence="1">
    <location>
        <begin position="1231"/>
        <end position="1282"/>
    </location>
</feature>
<feature type="compositionally biased region" description="Polar residues" evidence="1">
    <location>
        <begin position="94"/>
        <end position="103"/>
    </location>
</feature>
<name>A0AAD9GNY1_9STRA</name>
<protein>
    <submittedName>
        <fullName evidence="3">Uncharacterized protein</fullName>
    </submittedName>
</protein>
<keyword evidence="4" id="KW-1185">Reference proteome</keyword>
<evidence type="ECO:0000256" key="2">
    <source>
        <dbReference type="SAM" id="Phobius"/>
    </source>
</evidence>
<feature type="compositionally biased region" description="Low complexity" evidence="1">
    <location>
        <begin position="1878"/>
        <end position="1897"/>
    </location>
</feature>
<evidence type="ECO:0000256" key="1">
    <source>
        <dbReference type="SAM" id="MobiDB-lite"/>
    </source>
</evidence>
<feature type="region of interest" description="Disordered" evidence="1">
    <location>
        <begin position="94"/>
        <end position="113"/>
    </location>
</feature>
<organism evidence="3 4">
    <name type="scientific">Phytophthora citrophthora</name>
    <dbReference type="NCBI Taxonomy" id="4793"/>
    <lineage>
        <taxon>Eukaryota</taxon>
        <taxon>Sar</taxon>
        <taxon>Stramenopiles</taxon>
        <taxon>Oomycota</taxon>
        <taxon>Peronosporomycetes</taxon>
        <taxon>Peronosporales</taxon>
        <taxon>Peronosporaceae</taxon>
        <taxon>Phytophthora</taxon>
    </lineage>
</organism>
<gene>
    <name evidence="3" type="ORF">P3T76_007222</name>
</gene>
<dbReference type="Proteomes" id="UP001259832">
    <property type="component" value="Unassembled WGS sequence"/>
</dbReference>
<feature type="compositionally biased region" description="Low complexity" evidence="1">
    <location>
        <begin position="104"/>
        <end position="113"/>
    </location>
</feature>
<feature type="region of interest" description="Disordered" evidence="1">
    <location>
        <begin position="1812"/>
        <end position="1833"/>
    </location>
</feature>
<feature type="region of interest" description="Disordered" evidence="1">
    <location>
        <begin position="1855"/>
        <end position="1897"/>
    </location>
</feature>
<evidence type="ECO:0000313" key="3">
    <source>
        <dbReference type="EMBL" id="KAK1941356.1"/>
    </source>
</evidence>